<keyword evidence="5" id="KW-0472">Membrane</keyword>
<keyword evidence="2" id="KW-1003">Cell membrane</keyword>
<dbReference type="PATRIC" id="fig|576611.7.peg.1203"/>
<evidence type="ECO:0000313" key="11">
    <source>
        <dbReference type="Proteomes" id="UP000061135"/>
    </source>
</evidence>
<dbReference type="HOGENOM" id="CLU_084785_1_1_4"/>
<evidence type="ECO:0000256" key="2">
    <source>
        <dbReference type="ARBA" id="ARBA00022475"/>
    </source>
</evidence>
<keyword evidence="11" id="KW-1185">Reference proteome</keyword>
<evidence type="ECO:0000256" key="1">
    <source>
        <dbReference type="ARBA" id="ARBA00004401"/>
    </source>
</evidence>
<organism evidence="10 11">
    <name type="scientific">Polynucleobacter duraquae</name>
    <dbReference type="NCBI Taxonomy" id="1835254"/>
    <lineage>
        <taxon>Bacteria</taxon>
        <taxon>Pseudomonadati</taxon>
        <taxon>Pseudomonadota</taxon>
        <taxon>Betaproteobacteria</taxon>
        <taxon>Burkholderiales</taxon>
        <taxon>Burkholderiaceae</taxon>
        <taxon>Polynucleobacter</taxon>
    </lineage>
</organism>
<evidence type="ECO:0000256" key="7">
    <source>
        <dbReference type="ARBA" id="ARBA00024197"/>
    </source>
</evidence>
<evidence type="ECO:0000259" key="9">
    <source>
        <dbReference type="Pfam" id="PF09976"/>
    </source>
</evidence>
<dbReference type="STRING" id="1835254.CL55_00011870"/>
<dbReference type="GO" id="GO:0044877">
    <property type="term" value="F:protein-containing complex binding"/>
    <property type="evidence" value="ECO:0007669"/>
    <property type="project" value="InterPro"/>
</dbReference>
<comment type="subcellular location">
    <subcellularLocation>
        <location evidence="1">Cell membrane</location>
        <topology evidence="1">Single-pass type II membrane protein</topology>
    </subcellularLocation>
</comment>
<dbReference type="InterPro" id="IPR026039">
    <property type="entry name" value="YfgM"/>
</dbReference>
<dbReference type="Pfam" id="PF09976">
    <property type="entry name" value="TPR_21"/>
    <property type="match status" value="1"/>
</dbReference>
<comment type="similarity">
    <text evidence="7">Belongs to the YfgM family.</text>
</comment>
<evidence type="ECO:0000256" key="5">
    <source>
        <dbReference type="ARBA" id="ARBA00023136"/>
    </source>
</evidence>
<dbReference type="RefSeq" id="WP_046330289.1">
    <property type="nucleotide sequence ID" value="NZ_CP007501.1"/>
</dbReference>
<dbReference type="KEGG" id="pdq:CL55_00011870"/>
<dbReference type="PANTHER" id="PTHR38035:SF1">
    <property type="entry name" value="ANCILLARY SECYEG TRANSLOCON SUBUNIT"/>
    <property type="match status" value="1"/>
</dbReference>
<evidence type="ECO:0000313" key="10">
    <source>
        <dbReference type="EMBL" id="AKD25520.1"/>
    </source>
</evidence>
<name>A0A0E3ZM47_9BURK</name>
<keyword evidence="6" id="KW-0143">Chaperone</keyword>
<dbReference type="InterPro" id="IPR018704">
    <property type="entry name" value="SecYEG/CpoB_TPR"/>
</dbReference>
<evidence type="ECO:0000256" key="3">
    <source>
        <dbReference type="ARBA" id="ARBA00022692"/>
    </source>
</evidence>
<dbReference type="Gene3D" id="1.25.40.10">
    <property type="entry name" value="Tetratricopeptide repeat domain"/>
    <property type="match status" value="1"/>
</dbReference>
<dbReference type="PANTHER" id="PTHR38035">
    <property type="entry name" value="UPF0070 PROTEIN YFGM"/>
    <property type="match status" value="1"/>
</dbReference>
<dbReference type="OrthoDB" id="8521102at2"/>
<proteinExistence type="inferred from homology"/>
<feature type="domain" description="Ancillary SecYEG translocon subunit/Cell division coordinator CpoB TPR" evidence="9">
    <location>
        <begin position="15"/>
        <end position="215"/>
    </location>
</feature>
<reference evidence="10 11" key="1">
    <citation type="submission" date="2014-03" db="EMBL/GenBank/DDBJ databases">
        <title>Genome of Polynucleobacter strain MWH-MoK4.</title>
        <authorList>
            <person name="Hahn M.W."/>
        </authorList>
    </citation>
    <scope>NUCLEOTIDE SEQUENCE [LARGE SCALE GENOMIC DNA]</scope>
    <source>
        <strain evidence="10 11">MWH-MoK4</strain>
    </source>
</reference>
<keyword evidence="3" id="KW-0812">Transmembrane</keyword>
<gene>
    <name evidence="10" type="ORF">CL55_00011870</name>
</gene>
<sequence>MPLDLEEQEQLDQLKAFWQKYRNLITGVVTAALFAYAGYNGYQWWRTSQAAAASQLYETMVTAINKGDKDQTLLAADDLQKQFSSTPYAAMSSLVAAKIAADAGDSAKAIDYLRWATKNASDQGYLALAKLRLTAQLIELGTEKDFAEADAILKEKPVSGFEALWSERRGDWYLAQKNTADARKSYEAAWKQLNDSKEFPEEARRLLKVKLDAVGGVAQ</sequence>
<evidence type="ECO:0000256" key="8">
    <source>
        <dbReference type="ARBA" id="ARBA00024235"/>
    </source>
</evidence>
<keyword evidence="4" id="KW-1133">Transmembrane helix</keyword>
<dbReference type="GO" id="GO:0005886">
    <property type="term" value="C:plasma membrane"/>
    <property type="evidence" value="ECO:0007669"/>
    <property type="project" value="UniProtKB-SubCell"/>
</dbReference>
<evidence type="ECO:0000256" key="4">
    <source>
        <dbReference type="ARBA" id="ARBA00022989"/>
    </source>
</evidence>
<dbReference type="EMBL" id="CP007501">
    <property type="protein sequence ID" value="AKD25520.1"/>
    <property type="molecule type" value="Genomic_DNA"/>
</dbReference>
<dbReference type="AlphaFoldDB" id="A0A0E3ZM47"/>
<dbReference type="PIRSF" id="PIRSF006170">
    <property type="entry name" value="YfgM"/>
    <property type="match status" value="1"/>
</dbReference>
<evidence type="ECO:0000256" key="6">
    <source>
        <dbReference type="ARBA" id="ARBA00023186"/>
    </source>
</evidence>
<dbReference type="Proteomes" id="UP000061135">
    <property type="component" value="Chromosome"/>
</dbReference>
<accession>A0A0E3ZM47</accession>
<protein>
    <recommendedName>
        <fullName evidence="8">Ancillary SecYEG translocon subunit</fullName>
    </recommendedName>
</protein>
<dbReference type="InterPro" id="IPR011990">
    <property type="entry name" value="TPR-like_helical_dom_sf"/>
</dbReference>